<reference evidence="1" key="2">
    <citation type="submission" date="2019-07" db="EMBL/GenBank/DDBJ databases">
        <authorList>
            <person name="Seetharam A."/>
            <person name="Woodhouse M."/>
            <person name="Cannon E."/>
        </authorList>
    </citation>
    <scope>NUCLEOTIDE SEQUENCE [LARGE SCALE GENOMIC DNA]</scope>
    <source>
        <strain evidence="1">cv. B73</strain>
    </source>
</reference>
<evidence type="ECO:0000313" key="2">
    <source>
        <dbReference type="Proteomes" id="UP000007305"/>
    </source>
</evidence>
<dbReference type="AlphaFoldDB" id="A0A804NEW0"/>
<reference evidence="2" key="1">
    <citation type="submission" date="2015-12" db="EMBL/GenBank/DDBJ databases">
        <title>Update maize B73 reference genome by single molecule sequencing technologies.</title>
        <authorList>
            <consortium name="Maize Genome Sequencing Project"/>
            <person name="Ware D."/>
        </authorList>
    </citation>
    <scope>NUCLEOTIDE SEQUENCE [LARGE SCALE GENOMIC DNA]</scope>
    <source>
        <strain evidence="2">cv. B73</strain>
    </source>
</reference>
<sequence>MHFSLARHISQLARSSFLCLISLKRLGITFFFLLMVNEGVRGFRIPADEDTDDRRALVLRIVADTLVDRRRGYAHSSPSRSATAFRSYSSCSSAFCSPAALSASAAASASLARSSAVTRSVASARAASSFSPALSACTHACAADTFLSATTRTSAARPLRYSYSNREMVMVPDRRDALACIVPSTAALSFFIAAASAVFAASSSFTDCCIRASVAAISAFAFSVSARTHRCSSSFSSSSFIAAFFSSCSCCSADVIFETIALDRSLVSVRASSRALAFSNLAFSCCTCASAFFSCALSRFTSSETRMISVRALSMDVMNWKLPALMLSSSFLAASSSASAVRSSALSSASTSAVPSFLTLFLSMARTSSISACRTSTSAFVTASFASISRARLRSFRSASILALVASISRANRSASAHRWASISRRSRSASMRASSTRTCSSFASSTSRFISSAASRLDWMFIADDTMSLSALALASAADLTSSRSLSSSCLARFSSRDTSAYSAASRRSPCERGAPCPVLLALVAGRIV</sequence>
<organism evidence="1 2">
    <name type="scientific">Zea mays</name>
    <name type="common">Maize</name>
    <dbReference type="NCBI Taxonomy" id="4577"/>
    <lineage>
        <taxon>Eukaryota</taxon>
        <taxon>Viridiplantae</taxon>
        <taxon>Streptophyta</taxon>
        <taxon>Embryophyta</taxon>
        <taxon>Tracheophyta</taxon>
        <taxon>Spermatophyta</taxon>
        <taxon>Magnoliopsida</taxon>
        <taxon>Liliopsida</taxon>
        <taxon>Poales</taxon>
        <taxon>Poaceae</taxon>
        <taxon>PACMAD clade</taxon>
        <taxon>Panicoideae</taxon>
        <taxon>Andropogonodae</taxon>
        <taxon>Andropogoneae</taxon>
        <taxon>Tripsacinae</taxon>
        <taxon>Zea</taxon>
    </lineage>
</organism>
<reference evidence="1" key="3">
    <citation type="submission" date="2021-05" db="UniProtKB">
        <authorList>
            <consortium name="EnsemblPlants"/>
        </authorList>
    </citation>
    <scope>IDENTIFICATION</scope>
    <source>
        <strain evidence="1">cv. B73</strain>
    </source>
</reference>
<name>A0A804NEW0_MAIZE</name>
<proteinExistence type="predicted"/>
<dbReference type="EnsemblPlants" id="Zm00001eb156090_T001">
    <property type="protein sequence ID" value="Zm00001eb156090_P001"/>
    <property type="gene ID" value="Zm00001eb156090"/>
</dbReference>
<keyword evidence="2" id="KW-1185">Reference proteome</keyword>
<dbReference type="Gramene" id="Zm00001eb156090_T001">
    <property type="protein sequence ID" value="Zm00001eb156090_P001"/>
    <property type="gene ID" value="Zm00001eb156090"/>
</dbReference>
<evidence type="ECO:0000313" key="1">
    <source>
        <dbReference type="EnsemblPlants" id="Zm00001eb156090_P001"/>
    </source>
</evidence>
<accession>A0A804NEW0</accession>
<dbReference type="Proteomes" id="UP000007305">
    <property type="component" value="Chromosome 3"/>
</dbReference>
<protein>
    <submittedName>
        <fullName evidence="1">Uncharacterized protein</fullName>
    </submittedName>
</protein>
<dbReference type="InParanoid" id="A0A804NEW0"/>